<organism evidence="2 3">
    <name type="scientific">Aspergillus pseudodeflectus</name>
    <dbReference type="NCBI Taxonomy" id="176178"/>
    <lineage>
        <taxon>Eukaryota</taxon>
        <taxon>Fungi</taxon>
        <taxon>Dikarya</taxon>
        <taxon>Ascomycota</taxon>
        <taxon>Pezizomycotina</taxon>
        <taxon>Eurotiomycetes</taxon>
        <taxon>Eurotiomycetidae</taxon>
        <taxon>Eurotiales</taxon>
        <taxon>Aspergillaceae</taxon>
        <taxon>Aspergillus</taxon>
        <taxon>Aspergillus subgen. Nidulantes</taxon>
    </lineage>
</organism>
<dbReference type="EMBL" id="JBFXLR010000102">
    <property type="protein sequence ID" value="KAL2837136.1"/>
    <property type="molecule type" value="Genomic_DNA"/>
</dbReference>
<name>A0ABR4JAQ4_9EURO</name>
<evidence type="ECO:0000313" key="2">
    <source>
        <dbReference type="EMBL" id="KAL2837136.1"/>
    </source>
</evidence>
<dbReference type="Proteomes" id="UP001610444">
    <property type="component" value="Unassembled WGS sequence"/>
</dbReference>
<accession>A0ABR4JAQ4</accession>
<feature type="region of interest" description="Disordered" evidence="1">
    <location>
        <begin position="210"/>
        <end position="242"/>
    </location>
</feature>
<proteinExistence type="predicted"/>
<dbReference type="GeneID" id="98157920"/>
<reference evidence="2 3" key="1">
    <citation type="submission" date="2024-07" db="EMBL/GenBank/DDBJ databases">
        <title>Section-level genome sequencing and comparative genomics of Aspergillus sections Usti and Cavernicolus.</title>
        <authorList>
            <consortium name="Lawrence Berkeley National Laboratory"/>
            <person name="Nybo J.L."/>
            <person name="Vesth T.C."/>
            <person name="Theobald S."/>
            <person name="Frisvad J.C."/>
            <person name="Larsen T.O."/>
            <person name="Kjaerboelling I."/>
            <person name="Rothschild-Mancinelli K."/>
            <person name="Lyhne E.K."/>
            <person name="Kogle M.E."/>
            <person name="Barry K."/>
            <person name="Clum A."/>
            <person name="Na H."/>
            <person name="Ledsgaard L."/>
            <person name="Lin J."/>
            <person name="Lipzen A."/>
            <person name="Kuo A."/>
            <person name="Riley R."/>
            <person name="Mondo S."/>
            <person name="LaButti K."/>
            <person name="Haridas S."/>
            <person name="Pangalinan J."/>
            <person name="Salamov A.A."/>
            <person name="Simmons B.A."/>
            <person name="Magnuson J.K."/>
            <person name="Chen J."/>
            <person name="Drula E."/>
            <person name="Henrissat B."/>
            <person name="Wiebenga A."/>
            <person name="Lubbers R.J."/>
            <person name="Gomes A.C."/>
            <person name="Macurrencykelacurrency M.R."/>
            <person name="Stajich J."/>
            <person name="Grigoriev I.V."/>
            <person name="Mortensen U.H."/>
            <person name="De vries R.P."/>
            <person name="Baker S.E."/>
            <person name="Andersen M.R."/>
        </authorList>
    </citation>
    <scope>NUCLEOTIDE SEQUENCE [LARGE SCALE GENOMIC DNA]</scope>
    <source>
        <strain evidence="2 3">CBS 756.74</strain>
    </source>
</reference>
<keyword evidence="3" id="KW-1185">Reference proteome</keyword>
<sequence length="265" mass="27946">MSSRNHCTGGVTFNQIYSNAITEWPSNLPGYICKTPPVGPNSDSRLAHCCSGPVYNITAPTTPDDPAYPVTCATLCQIDPALDAKDEDNPYGWSNLFMCLTDGGRLASDKETVCDWVQAENGESAPSTFDSTPTWPAWTSYWTSIVYSTDDSDHTSYLEPLTYWEPLLDIVSGGDDTATAVGQSSGAHTTTTITTATTATATPFEMALESPTAEALESPSTTSAPASSSLVAEEGTMPTTSRGTSLVVDRLAAALAVFGLLCAVL</sequence>
<evidence type="ECO:0000313" key="3">
    <source>
        <dbReference type="Proteomes" id="UP001610444"/>
    </source>
</evidence>
<gene>
    <name evidence="2" type="ORF">BJX68DRAFT_25370</name>
</gene>
<comment type="caution">
    <text evidence="2">The sequence shown here is derived from an EMBL/GenBank/DDBJ whole genome shotgun (WGS) entry which is preliminary data.</text>
</comment>
<dbReference type="RefSeq" id="XP_070892401.1">
    <property type="nucleotide sequence ID" value="XM_071042756.1"/>
</dbReference>
<protein>
    <submittedName>
        <fullName evidence="2">Uncharacterized protein</fullName>
    </submittedName>
</protein>
<evidence type="ECO:0000256" key="1">
    <source>
        <dbReference type="SAM" id="MobiDB-lite"/>
    </source>
</evidence>
<feature type="compositionally biased region" description="Low complexity" evidence="1">
    <location>
        <begin position="218"/>
        <end position="229"/>
    </location>
</feature>